<organism evidence="1 2">
    <name type="scientific">Methylovulum psychrotolerans</name>
    <dbReference type="NCBI Taxonomy" id="1704499"/>
    <lineage>
        <taxon>Bacteria</taxon>
        <taxon>Pseudomonadati</taxon>
        <taxon>Pseudomonadota</taxon>
        <taxon>Gammaproteobacteria</taxon>
        <taxon>Methylococcales</taxon>
        <taxon>Methylococcaceae</taxon>
        <taxon>Methylovulum</taxon>
    </lineage>
</organism>
<reference evidence="1 2" key="1">
    <citation type="submission" date="2017-06" db="EMBL/GenBank/DDBJ databases">
        <title>Genome Sequencing of the methanotroph Methylovulum psychrotolerants str. HV10-M2 isolated from a high-altitude environment.</title>
        <authorList>
            <person name="Mateos-Rivera A."/>
        </authorList>
    </citation>
    <scope>NUCLEOTIDE SEQUENCE [LARGE SCALE GENOMIC DNA]</scope>
    <source>
        <strain evidence="1 2">HV10_M2</strain>
    </source>
</reference>
<name>A0A1Z4BZT9_9GAMM</name>
<keyword evidence="2" id="KW-1185">Reference proteome</keyword>
<gene>
    <name evidence="1" type="ORF">CEK71_12310</name>
</gene>
<evidence type="ECO:0000313" key="1">
    <source>
        <dbReference type="EMBL" id="ASF46795.1"/>
    </source>
</evidence>
<dbReference type="KEGG" id="mpsy:CEK71_12310"/>
<protein>
    <submittedName>
        <fullName evidence="1">Uncharacterized protein</fullName>
    </submittedName>
</protein>
<evidence type="ECO:0000313" key="2">
    <source>
        <dbReference type="Proteomes" id="UP000197019"/>
    </source>
</evidence>
<dbReference type="AlphaFoldDB" id="A0A1Z4BZT9"/>
<proteinExistence type="predicted"/>
<dbReference type="Proteomes" id="UP000197019">
    <property type="component" value="Chromosome"/>
</dbReference>
<sequence>MRFLTVIYAIHAFQKKSEQGIATSKNEIELIGQRLRKAKEPQINLLLEERGLKQREAAELHSF</sequence>
<accession>A0A1Z4BZT9</accession>
<dbReference type="EMBL" id="CP022129">
    <property type="protein sequence ID" value="ASF46795.1"/>
    <property type="molecule type" value="Genomic_DNA"/>
</dbReference>